<dbReference type="EMBL" id="UOGJ01000113">
    <property type="protein sequence ID" value="VAX36953.1"/>
    <property type="molecule type" value="Genomic_DNA"/>
</dbReference>
<dbReference type="SUPFAM" id="SSF53448">
    <property type="entry name" value="Nucleotide-diphospho-sugar transferases"/>
    <property type="match status" value="1"/>
</dbReference>
<dbReference type="Pfam" id="PF00535">
    <property type="entry name" value="Glycos_transf_2"/>
    <property type="match status" value="1"/>
</dbReference>
<organism evidence="2">
    <name type="scientific">hydrothermal vent metagenome</name>
    <dbReference type="NCBI Taxonomy" id="652676"/>
    <lineage>
        <taxon>unclassified sequences</taxon>
        <taxon>metagenomes</taxon>
        <taxon>ecological metagenomes</taxon>
    </lineage>
</organism>
<feature type="domain" description="Glycosyltransferase 2-like" evidence="1">
    <location>
        <begin position="7"/>
        <end position="132"/>
    </location>
</feature>
<gene>
    <name evidence="2" type="ORF">MNBD_UNCLBAC01-1846</name>
</gene>
<name>A0A3B1DJK6_9ZZZZ</name>
<accession>A0A3B1DJK6</accession>
<dbReference type="InterPro" id="IPR029044">
    <property type="entry name" value="Nucleotide-diphossugar_trans"/>
</dbReference>
<sequence>MPEQCLLIIISYNQLDYTRQCVASIQKHTEYPYHLLIIDNCSNQETRDYLCGLQRQKNVDIIFNQVNQGWIGGVNQGLNYGVYEYYCVMNNDIEVYPCWLSEMVAIAQKDKKIGLVNPQWESPKKYKEDYAKFLNEVISQQKGEYAQTDWMRGFCFLVKRGVVEAIGGLDTIYGSGYYDDWDYSVRAVEAGYRCVRAKGAFVYHCKNVTFTSLMRKFEYDENFNRNKALFYNRWGRPLKILLVYTKELQHKHNDICYLASEVLKAQDSLFILTTSQEIVIEHTNCIQKNISEFLLSWNIRVRLLDNFRHSVRKRYNVILCSDFIKQAIQHVPVLGQKYPILAVDTESKEKLLNKIKGLKQYK</sequence>
<evidence type="ECO:0000259" key="1">
    <source>
        <dbReference type="Pfam" id="PF00535"/>
    </source>
</evidence>
<dbReference type="AlphaFoldDB" id="A0A3B1DJK6"/>
<dbReference type="CDD" id="cd04186">
    <property type="entry name" value="GT_2_like_c"/>
    <property type="match status" value="1"/>
</dbReference>
<protein>
    <recommendedName>
        <fullName evidence="1">Glycosyltransferase 2-like domain-containing protein</fullName>
    </recommendedName>
</protein>
<dbReference type="PANTHER" id="PTHR43179">
    <property type="entry name" value="RHAMNOSYLTRANSFERASE WBBL"/>
    <property type="match status" value="1"/>
</dbReference>
<dbReference type="InterPro" id="IPR001173">
    <property type="entry name" value="Glyco_trans_2-like"/>
</dbReference>
<dbReference type="PANTHER" id="PTHR43179:SF7">
    <property type="entry name" value="RHAMNOSYLTRANSFERASE WBBL"/>
    <property type="match status" value="1"/>
</dbReference>
<reference evidence="2" key="1">
    <citation type="submission" date="2018-06" db="EMBL/GenBank/DDBJ databases">
        <authorList>
            <person name="Zhirakovskaya E."/>
        </authorList>
    </citation>
    <scope>NUCLEOTIDE SEQUENCE</scope>
</reference>
<dbReference type="Gene3D" id="3.90.550.10">
    <property type="entry name" value="Spore Coat Polysaccharide Biosynthesis Protein SpsA, Chain A"/>
    <property type="match status" value="1"/>
</dbReference>
<evidence type="ECO:0000313" key="2">
    <source>
        <dbReference type="EMBL" id="VAX36953.1"/>
    </source>
</evidence>
<proteinExistence type="predicted"/>